<dbReference type="Proteomes" id="UP000298763">
    <property type="component" value="Chromosome"/>
</dbReference>
<dbReference type="EMBL" id="CP040017">
    <property type="protein sequence ID" value="QCP14126.1"/>
    <property type="molecule type" value="Genomic_DNA"/>
</dbReference>
<organism evidence="1 4">
    <name type="scientific">Pseudoduganella umbonata</name>
    <dbReference type="NCBI Taxonomy" id="864828"/>
    <lineage>
        <taxon>Bacteria</taxon>
        <taxon>Pseudomonadati</taxon>
        <taxon>Pseudomonadota</taxon>
        <taxon>Betaproteobacteria</taxon>
        <taxon>Burkholderiales</taxon>
        <taxon>Oxalobacteraceae</taxon>
        <taxon>Telluria group</taxon>
        <taxon>Pseudoduganella</taxon>
    </lineage>
</organism>
<dbReference type="Proteomes" id="UP000584325">
    <property type="component" value="Unassembled WGS sequence"/>
</dbReference>
<protein>
    <submittedName>
        <fullName evidence="2">Sel1 repeat family protein</fullName>
    </submittedName>
    <submittedName>
        <fullName evidence="1">TPR repeat protein</fullName>
    </submittedName>
</protein>
<gene>
    <name evidence="2" type="ORF">FCL38_29705</name>
    <name evidence="1" type="ORF">FHS02_004856</name>
</gene>
<dbReference type="Gene3D" id="1.25.40.10">
    <property type="entry name" value="Tetratricopeptide repeat domain"/>
    <property type="match status" value="1"/>
</dbReference>
<dbReference type="OrthoDB" id="5365194at2"/>
<proteinExistence type="predicted"/>
<dbReference type="InterPro" id="IPR011990">
    <property type="entry name" value="TPR-like_helical_dom_sf"/>
</dbReference>
<dbReference type="PANTHER" id="PTHR11102:SF160">
    <property type="entry name" value="ERAD-ASSOCIATED E3 UBIQUITIN-PROTEIN LIGASE COMPONENT HRD3"/>
    <property type="match status" value="1"/>
</dbReference>
<dbReference type="AlphaFoldDB" id="A0A4P8HXG6"/>
<evidence type="ECO:0000313" key="1">
    <source>
        <dbReference type="EMBL" id="MBB3223997.1"/>
    </source>
</evidence>
<keyword evidence="3" id="KW-1185">Reference proteome</keyword>
<dbReference type="InterPro" id="IPR006597">
    <property type="entry name" value="Sel1-like"/>
</dbReference>
<dbReference type="PANTHER" id="PTHR11102">
    <property type="entry name" value="SEL-1-LIKE PROTEIN"/>
    <property type="match status" value="1"/>
</dbReference>
<dbReference type="Pfam" id="PF08238">
    <property type="entry name" value="Sel1"/>
    <property type="match status" value="4"/>
</dbReference>
<sequence>MRQTEVESMYFDGSYDDPFKEVARLRALAPHLPAAKAELAICYLQGSGVRKNRVRAHALFQEAAGGGSVVALFALGSMYLEGDVIPADPVQALRYWRRAARKDKTCKRRSADTCRNCAELIDFMGDKAASLAICNLAVVYETGMHGVRKSLAQARRWQALDRARRKRKTSPVAEQPAAENEDTVFGRAAEARADYETAALYYLRAIGRGDDEARARYVALRDNGRLQHVLLKWQGQRRADDYIAAGRLSSIADLGLLPPVTDETSSP</sequence>
<reference evidence="1 4" key="2">
    <citation type="submission" date="2020-08" db="EMBL/GenBank/DDBJ databases">
        <title>Genomic Encyclopedia of Type Strains, Phase III (KMG-III): the genomes of soil and plant-associated and newly described type strains.</title>
        <authorList>
            <person name="Whitman W."/>
        </authorList>
    </citation>
    <scope>NUCLEOTIDE SEQUENCE [LARGE SCALE GENOMIC DNA]</scope>
    <source>
        <strain evidence="1 4">CECT 7753</strain>
    </source>
</reference>
<dbReference type="InterPro" id="IPR050767">
    <property type="entry name" value="Sel1_AlgK"/>
</dbReference>
<evidence type="ECO:0000313" key="2">
    <source>
        <dbReference type="EMBL" id="QCP14126.1"/>
    </source>
</evidence>
<accession>A0A4P8HXG6</accession>
<name>A0A4P8HXG6_9BURK</name>
<dbReference type="EMBL" id="JACHXS010000011">
    <property type="protein sequence ID" value="MBB3223997.1"/>
    <property type="molecule type" value="Genomic_DNA"/>
</dbReference>
<dbReference type="RefSeq" id="WP_137316899.1">
    <property type="nucleotide sequence ID" value="NZ_CP040017.1"/>
</dbReference>
<evidence type="ECO:0000313" key="4">
    <source>
        <dbReference type="Proteomes" id="UP000584325"/>
    </source>
</evidence>
<evidence type="ECO:0000313" key="3">
    <source>
        <dbReference type="Proteomes" id="UP000298763"/>
    </source>
</evidence>
<dbReference type="SMART" id="SM00671">
    <property type="entry name" value="SEL1"/>
    <property type="match status" value="3"/>
</dbReference>
<reference evidence="2 3" key="1">
    <citation type="submission" date="2019-05" db="EMBL/GenBank/DDBJ databases">
        <title>Draft Genome Sequences of Six Type Strains of the Genus Massilia.</title>
        <authorList>
            <person name="Miess H."/>
            <person name="Frediansyhah A."/>
            <person name="Gross H."/>
        </authorList>
    </citation>
    <scope>NUCLEOTIDE SEQUENCE [LARGE SCALE GENOMIC DNA]</scope>
    <source>
        <strain evidence="2 3">DSMZ 26121</strain>
    </source>
</reference>
<dbReference type="SUPFAM" id="SSF81901">
    <property type="entry name" value="HCP-like"/>
    <property type="match status" value="1"/>
</dbReference>